<dbReference type="RefSeq" id="WP_131850863.1">
    <property type="nucleotide sequence ID" value="NZ_SKFH01000004.1"/>
</dbReference>
<dbReference type="PANTHER" id="PTHR30535">
    <property type="entry name" value="VITAMIN B12-BINDING PROTEIN"/>
    <property type="match status" value="1"/>
</dbReference>
<dbReference type="OrthoDB" id="9797736at2"/>
<keyword evidence="3" id="KW-1185">Reference proteome</keyword>
<proteinExistence type="predicted"/>
<dbReference type="Proteomes" id="UP000295164">
    <property type="component" value="Unassembled WGS sequence"/>
</dbReference>
<evidence type="ECO:0000313" key="3">
    <source>
        <dbReference type="Proteomes" id="UP000295164"/>
    </source>
</evidence>
<feature type="domain" description="Fe/B12 periplasmic-binding" evidence="1">
    <location>
        <begin position="31"/>
        <end position="284"/>
    </location>
</feature>
<dbReference type="PROSITE" id="PS50983">
    <property type="entry name" value="FE_B12_PBP"/>
    <property type="match status" value="1"/>
</dbReference>
<dbReference type="PANTHER" id="PTHR30535:SF4">
    <property type="entry name" value="HEMIN-BINDING PERIPLASMIC PROTEIN HMUT"/>
    <property type="match status" value="1"/>
</dbReference>
<reference evidence="2 3" key="1">
    <citation type="submission" date="2019-03" db="EMBL/GenBank/DDBJ databases">
        <authorList>
            <person name="Kim M.K.M."/>
        </authorList>
    </citation>
    <scope>NUCLEOTIDE SEQUENCE [LARGE SCALE GENOMIC DNA]</scope>
    <source>
        <strain evidence="2 3">17J68-15</strain>
    </source>
</reference>
<sequence>MKKNHWIVILAPLLFACGRFQNKSEGAGGQRIVCVSKQLTEFLFALHQGDKIVGVDLSSTFPEEAKKKTTVGYHRHLSAEGIAALDPTLVVHQGDVAPAEVMTQLAQLKIPVKVYPAGSSLDSAKVVLRLLAKEFGQERIADSLNRQLDADLAAAQAQVARYPSKPRVLVIHFGQQRNQYFVIGTRGAAKKMIELAGGEQAADTSGFRNLSPEIIVKLQPDVILATDFGWDRLGSQEKLLELPGLALTPAAKTGRIYRIEEHDLLYFGPRTGKNIQKLAEIIHR</sequence>
<gene>
    <name evidence="2" type="ORF">E0486_04055</name>
</gene>
<dbReference type="AlphaFoldDB" id="A0A4R4E4U8"/>
<dbReference type="EMBL" id="SKFH01000004">
    <property type="protein sequence ID" value="TCZ73863.1"/>
    <property type="molecule type" value="Genomic_DNA"/>
</dbReference>
<organism evidence="2 3">
    <name type="scientific">Flaviaesturariibacter aridisoli</name>
    <dbReference type="NCBI Taxonomy" id="2545761"/>
    <lineage>
        <taxon>Bacteria</taxon>
        <taxon>Pseudomonadati</taxon>
        <taxon>Bacteroidota</taxon>
        <taxon>Chitinophagia</taxon>
        <taxon>Chitinophagales</taxon>
        <taxon>Chitinophagaceae</taxon>
        <taxon>Flaviaestuariibacter</taxon>
    </lineage>
</organism>
<protein>
    <submittedName>
        <fullName evidence="2">ABC transporter substrate-binding protein</fullName>
    </submittedName>
</protein>
<evidence type="ECO:0000313" key="2">
    <source>
        <dbReference type="EMBL" id="TCZ73863.1"/>
    </source>
</evidence>
<dbReference type="Pfam" id="PF01497">
    <property type="entry name" value="Peripla_BP_2"/>
    <property type="match status" value="1"/>
</dbReference>
<accession>A0A4R4E4U8</accession>
<dbReference type="PROSITE" id="PS51257">
    <property type="entry name" value="PROKAR_LIPOPROTEIN"/>
    <property type="match status" value="1"/>
</dbReference>
<dbReference type="SUPFAM" id="SSF53807">
    <property type="entry name" value="Helical backbone' metal receptor"/>
    <property type="match status" value="1"/>
</dbReference>
<evidence type="ECO:0000259" key="1">
    <source>
        <dbReference type="PROSITE" id="PS50983"/>
    </source>
</evidence>
<dbReference type="InterPro" id="IPR002491">
    <property type="entry name" value="ABC_transptr_periplasmic_BD"/>
</dbReference>
<comment type="caution">
    <text evidence="2">The sequence shown here is derived from an EMBL/GenBank/DDBJ whole genome shotgun (WGS) entry which is preliminary data.</text>
</comment>
<dbReference type="Gene3D" id="3.40.50.1980">
    <property type="entry name" value="Nitrogenase molybdenum iron protein domain"/>
    <property type="match status" value="2"/>
</dbReference>
<name>A0A4R4E4U8_9BACT</name>
<dbReference type="InterPro" id="IPR050902">
    <property type="entry name" value="ABC_Transporter_SBP"/>
</dbReference>